<accession>A0A381T3Z6</accession>
<dbReference type="EMBL" id="UINC01003930">
    <property type="protein sequence ID" value="SVA10434.1"/>
    <property type="molecule type" value="Genomic_DNA"/>
</dbReference>
<dbReference type="AlphaFoldDB" id="A0A381T3Z6"/>
<protein>
    <submittedName>
        <fullName evidence="1">Uncharacterized protein</fullName>
    </submittedName>
</protein>
<reference evidence="1" key="1">
    <citation type="submission" date="2018-05" db="EMBL/GenBank/DDBJ databases">
        <authorList>
            <person name="Lanie J.A."/>
            <person name="Ng W.-L."/>
            <person name="Kazmierczak K.M."/>
            <person name="Andrzejewski T.M."/>
            <person name="Davidsen T.M."/>
            <person name="Wayne K.J."/>
            <person name="Tettelin H."/>
            <person name="Glass J.I."/>
            <person name="Rusch D."/>
            <person name="Podicherti R."/>
            <person name="Tsui H.-C.T."/>
            <person name="Winkler M.E."/>
        </authorList>
    </citation>
    <scope>NUCLEOTIDE SEQUENCE</scope>
</reference>
<proteinExistence type="predicted"/>
<feature type="non-terminal residue" evidence="1">
    <location>
        <position position="1"/>
    </location>
</feature>
<name>A0A381T3Z6_9ZZZZ</name>
<organism evidence="1">
    <name type="scientific">marine metagenome</name>
    <dbReference type="NCBI Taxonomy" id="408172"/>
    <lineage>
        <taxon>unclassified sequences</taxon>
        <taxon>metagenomes</taxon>
        <taxon>ecological metagenomes</taxon>
    </lineage>
</organism>
<sequence>VDHSGILEAATFLVAAIFQTANLPVDFV</sequence>
<evidence type="ECO:0000313" key="1">
    <source>
        <dbReference type="EMBL" id="SVA10434.1"/>
    </source>
</evidence>
<gene>
    <name evidence="1" type="ORF">METZ01_LOCUS63288</name>
</gene>